<evidence type="ECO:0000256" key="6">
    <source>
        <dbReference type="ARBA" id="ARBA00022927"/>
    </source>
</evidence>
<evidence type="ECO:0000256" key="3">
    <source>
        <dbReference type="ARBA" id="ARBA00008334"/>
    </source>
</evidence>
<keyword evidence="6" id="KW-0653">Protein transport</keyword>
<feature type="compositionally biased region" description="Pro residues" evidence="8">
    <location>
        <begin position="1096"/>
        <end position="1116"/>
    </location>
</feature>
<dbReference type="CDD" id="cd01479">
    <property type="entry name" value="Sec24-like"/>
    <property type="match status" value="1"/>
</dbReference>
<keyword evidence="15" id="KW-1185">Reference proteome</keyword>
<dbReference type="Pfam" id="PF04810">
    <property type="entry name" value="zf-Sec23_Sec24"/>
    <property type="match status" value="1"/>
</dbReference>
<dbReference type="GO" id="GO:0070971">
    <property type="term" value="C:endoplasmic reticulum exit site"/>
    <property type="evidence" value="ECO:0007669"/>
    <property type="project" value="TreeGrafter"/>
</dbReference>
<feature type="domain" description="Sec23/Sec24 beta-sandwich" evidence="13">
    <location>
        <begin position="570"/>
        <end position="654"/>
    </location>
</feature>
<evidence type="ECO:0000259" key="10">
    <source>
        <dbReference type="Pfam" id="PF04810"/>
    </source>
</evidence>
<dbReference type="GO" id="GO:0030127">
    <property type="term" value="C:COPII vesicle coat"/>
    <property type="evidence" value="ECO:0007669"/>
    <property type="project" value="InterPro"/>
</dbReference>
<protein>
    <submittedName>
        <fullName evidence="14">Sec23/Sec24 trunk domain containing protein</fullName>
    </submittedName>
</protein>
<proteinExistence type="inferred from homology"/>
<evidence type="ECO:0000256" key="2">
    <source>
        <dbReference type="ARBA" id="ARBA00004496"/>
    </source>
</evidence>
<dbReference type="InterPro" id="IPR012990">
    <property type="entry name" value="Beta-sandwich_Sec23_24"/>
</dbReference>
<dbReference type="GO" id="GO:0000149">
    <property type="term" value="F:SNARE binding"/>
    <property type="evidence" value="ECO:0007669"/>
    <property type="project" value="TreeGrafter"/>
</dbReference>
<dbReference type="GO" id="GO:0006886">
    <property type="term" value="P:intracellular protein transport"/>
    <property type="evidence" value="ECO:0007669"/>
    <property type="project" value="InterPro"/>
</dbReference>
<feature type="compositionally biased region" description="Low complexity" evidence="8">
    <location>
        <begin position="993"/>
        <end position="1007"/>
    </location>
</feature>
<dbReference type="InterPro" id="IPR006895">
    <property type="entry name" value="Znf_Sec23_Sec24"/>
</dbReference>
<sequence>MNFPPPPPPPNNQFRPPPPPPPPGGGGGFAPPPPPNAASGNGFAPPPPRPPGGGGFAPPPPVPSNGGSAGMNQLNQGMSKMTFQPPPPPPAGGNLPSAFGGHPPPPAGPFGGVRAPPPPGGLAAPGQFQAPPAPGQFQAPPAPIPPAGGPTSFQAPPAQNPPTPMMQPGIAQPLGHGGMPQPGAAPQQLYQEVIDYNIKIPDRLFRLACGKIPQTNTTAMSCKVPLGGVLRPLAPCSDDEEDVDTVQPGSAGIIRCKRCRTYINAFVHWVEHGRAWRCNICAQMNETPAAYFCHLDDQGLRRDRFERPELSKGVVEFIAPAEYMVRPPQEPSYFFVIDVSATAVRSGMLQSVSNSIKRSLDNLPGGQRTKIGFITFDNSVHYYNLGSDLAQPQMLVVADLKELFVPLPDNLFVNLDESRSVVESFLDSLPEMFVKNPVVSQSCLGPALKAAFTVMKQVGGKMCVFQSIQPNLGDGSLKQRENQAVMGTAAEVKLLRPEIPWYKDTAIEFSRQQISVDMFLFPYQYMDLASLGELPKLTSGSLHSYVMFNYEKDGPRFEEQLYKVLTQETAFEAVMRIRCTKGMRINNFYGNFYIRGTDLMALPNVNSDSIFGFDLGHDETNIASNYVTVQAALLYTSSHGQRRIRVMTQAIPVSNLTSELIGAVDVNTACNLLCKQGVDLAVKTTLDNARMRLQQTCADLIRAAKGGDKRMVSGYAVPQAPQPNEGEDDSFPESLELFPLYTLAMMKNVAFRGGMDVHPDERVQAFYYINQMWLDKSVSFIYPRLFSLHDMDGDAGYPNEEVTEDTPKETFAGRNNIALPKVLPLTIDSMSSDGIYLLDNGVEFFVWVGREAYVTAVESLFGVSSLESVDPSQLVVQTEGDEFSTRVGSIMAALREDSADPYVIPAKTSIIREGDGHMEARFYWFLVEDRASFQGGTYSYQDFLAYVKNPAQGPGAGAVPGPPGPMQGRGMPPVPPSQPQGYGHAPLPPPQPSQGYSQPQPPQGYGQAPPPPQPPQGYGQQPMPPAPQGGYGQPPPPMNRAMPPGGPSSGPPLGGPPMGIPPGPPSGPPLGQYGQTPAPPKAPPPPGRTVNGTQRGPPPPPPRGGARPPPPPPPPR</sequence>
<name>A0A9K3LBE8_9STRA</name>
<dbReference type="InterPro" id="IPR006900">
    <property type="entry name" value="Sec23/24_helical_dom"/>
</dbReference>
<dbReference type="GO" id="GO:0000139">
    <property type="term" value="C:Golgi membrane"/>
    <property type="evidence" value="ECO:0007669"/>
    <property type="project" value="UniProtKB-SubCell"/>
</dbReference>
<evidence type="ECO:0000259" key="13">
    <source>
        <dbReference type="Pfam" id="PF08033"/>
    </source>
</evidence>
<dbReference type="GO" id="GO:0008270">
    <property type="term" value="F:zinc ion binding"/>
    <property type="evidence" value="ECO:0007669"/>
    <property type="project" value="InterPro"/>
</dbReference>
<feature type="region of interest" description="Disordered" evidence="8">
    <location>
        <begin position="955"/>
        <end position="1116"/>
    </location>
</feature>
<evidence type="ECO:0000313" key="14">
    <source>
        <dbReference type="EMBL" id="KAG7359107.1"/>
    </source>
</evidence>
<keyword evidence="4" id="KW-0813">Transport</keyword>
<feature type="compositionally biased region" description="Pro residues" evidence="8">
    <location>
        <begin position="1022"/>
        <end position="1068"/>
    </location>
</feature>
<evidence type="ECO:0000256" key="1">
    <source>
        <dbReference type="ARBA" id="ARBA00004394"/>
    </source>
</evidence>
<feature type="compositionally biased region" description="Pro residues" evidence="8">
    <location>
        <begin position="44"/>
        <end position="63"/>
    </location>
</feature>
<feature type="domain" description="Gelsolin-like" evidence="9">
    <location>
        <begin position="818"/>
        <end position="873"/>
    </location>
</feature>
<dbReference type="OrthoDB" id="49016at2759"/>
<feature type="compositionally biased region" description="Pro residues" evidence="8">
    <location>
        <begin position="1077"/>
        <end position="1087"/>
    </location>
</feature>
<accession>A0A9K3LBE8</accession>
<gene>
    <name evidence="14" type="ORF">IV203_015696</name>
</gene>
<feature type="compositionally biased region" description="Polar residues" evidence="8">
    <location>
        <begin position="71"/>
        <end position="82"/>
    </location>
</feature>
<feature type="domain" description="Sec23/Sec24 helical" evidence="12">
    <location>
        <begin position="665"/>
        <end position="778"/>
    </location>
</feature>
<keyword evidence="5" id="KW-0963">Cytoplasm</keyword>
<dbReference type="Pfam" id="PF08033">
    <property type="entry name" value="Sec23_BS"/>
    <property type="match status" value="1"/>
</dbReference>
<dbReference type="PANTHER" id="PTHR13803:SF39">
    <property type="entry name" value="SECRETORY 24AB, ISOFORM A"/>
    <property type="match status" value="1"/>
</dbReference>
<feature type="compositionally biased region" description="Pro residues" evidence="8">
    <location>
        <begin position="1"/>
        <end position="36"/>
    </location>
</feature>
<comment type="caution">
    <text evidence="14">The sequence shown here is derived from an EMBL/GenBank/DDBJ whole genome shotgun (WGS) entry which is preliminary data.</text>
</comment>
<evidence type="ECO:0000256" key="5">
    <source>
        <dbReference type="ARBA" id="ARBA00022490"/>
    </source>
</evidence>
<dbReference type="EMBL" id="JAGRRH010000014">
    <property type="protein sequence ID" value="KAG7359107.1"/>
    <property type="molecule type" value="Genomic_DNA"/>
</dbReference>
<evidence type="ECO:0000259" key="9">
    <source>
        <dbReference type="Pfam" id="PF00626"/>
    </source>
</evidence>
<dbReference type="InterPro" id="IPR050550">
    <property type="entry name" value="SEC23_SEC24_subfamily"/>
</dbReference>
<evidence type="ECO:0000259" key="11">
    <source>
        <dbReference type="Pfam" id="PF04811"/>
    </source>
</evidence>
<organism evidence="14 15">
    <name type="scientific">Nitzschia inconspicua</name>
    <dbReference type="NCBI Taxonomy" id="303405"/>
    <lineage>
        <taxon>Eukaryota</taxon>
        <taxon>Sar</taxon>
        <taxon>Stramenopiles</taxon>
        <taxon>Ochrophyta</taxon>
        <taxon>Bacillariophyta</taxon>
        <taxon>Bacillariophyceae</taxon>
        <taxon>Bacillariophycidae</taxon>
        <taxon>Bacillariales</taxon>
        <taxon>Bacillariaceae</taxon>
        <taxon>Nitzschia</taxon>
    </lineage>
</organism>
<dbReference type="AlphaFoldDB" id="A0A9K3LBE8"/>
<feature type="region of interest" description="Disordered" evidence="8">
    <location>
        <begin position="1"/>
        <end position="185"/>
    </location>
</feature>
<dbReference type="Proteomes" id="UP000693970">
    <property type="component" value="Unassembled WGS sequence"/>
</dbReference>
<feature type="domain" description="Sec23/Sec24 trunk" evidence="11">
    <location>
        <begin position="328"/>
        <end position="564"/>
    </location>
</feature>
<feature type="compositionally biased region" description="Low complexity" evidence="8">
    <location>
        <begin position="121"/>
        <end position="139"/>
    </location>
</feature>
<evidence type="ECO:0000256" key="4">
    <source>
        <dbReference type="ARBA" id="ARBA00022448"/>
    </source>
</evidence>
<reference evidence="14" key="1">
    <citation type="journal article" date="2021" name="Sci. Rep.">
        <title>Diploid genomic architecture of Nitzschia inconspicua, an elite biomass production diatom.</title>
        <authorList>
            <person name="Oliver A."/>
            <person name="Podell S."/>
            <person name="Pinowska A."/>
            <person name="Traller J.C."/>
            <person name="Smith S.R."/>
            <person name="McClure R."/>
            <person name="Beliaev A."/>
            <person name="Bohutskyi P."/>
            <person name="Hill E.A."/>
            <person name="Rabines A."/>
            <person name="Zheng H."/>
            <person name="Allen L.Z."/>
            <person name="Kuo A."/>
            <person name="Grigoriev I.V."/>
            <person name="Allen A.E."/>
            <person name="Hazlebeck D."/>
            <person name="Allen E.E."/>
        </authorList>
    </citation>
    <scope>NUCLEOTIDE SEQUENCE</scope>
    <source>
        <strain evidence="14">Hildebrandi</strain>
    </source>
</reference>
<keyword evidence="7" id="KW-0333">Golgi apparatus</keyword>
<dbReference type="InterPro" id="IPR006896">
    <property type="entry name" value="Sec23/24_trunk_dom"/>
</dbReference>
<reference evidence="14" key="2">
    <citation type="submission" date="2021-04" db="EMBL/GenBank/DDBJ databases">
        <authorList>
            <person name="Podell S."/>
        </authorList>
    </citation>
    <scope>NUCLEOTIDE SEQUENCE</scope>
    <source>
        <strain evidence="14">Hildebrandi</strain>
    </source>
</reference>
<dbReference type="Pfam" id="PF04811">
    <property type="entry name" value="Sec23_trunk"/>
    <property type="match status" value="1"/>
</dbReference>
<comment type="similarity">
    <text evidence="3">Belongs to the SEC23/SEC24 family. SEC24 subfamily.</text>
</comment>
<feature type="domain" description="Zinc finger Sec23/Sec24-type" evidence="10">
    <location>
        <begin position="253"/>
        <end position="291"/>
    </location>
</feature>
<dbReference type="GO" id="GO:0090110">
    <property type="term" value="P:COPII-coated vesicle cargo loading"/>
    <property type="evidence" value="ECO:0007669"/>
    <property type="project" value="TreeGrafter"/>
</dbReference>
<evidence type="ECO:0000256" key="7">
    <source>
        <dbReference type="ARBA" id="ARBA00023034"/>
    </source>
</evidence>
<comment type="subcellular location">
    <subcellularLocation>
        <location evidence="2">Cytoplasm</location>
    </subcellularLocation>
    <subcellularLocation>
        <location evidence="1">Golgi apparatus membrane</location>
    </subcellularLocation>
</comment>
<dbReference type="Pfam" id="PF00626">
    <property type="entry name" value="Gelsolin"/>
    <property type="match status" value="1"/>
</dbReference>
<dbReference type="Pfam" id="PF04815">
    <property type="entry name" value="Sec23_helical"/>
    <property type="match status" value="1"/>
</dbReference>
<dbReference type="InterPro" id="IPR041742">
    <property type="entry name" value="Sec24-like_trunk_dom"/>
</dbReference>
<dbReference type="PANTHER" id="PTHR13803">
    <property type="entry name" value="SEC24-RELATED PROTEIN"/>
    <property type="match status" value="1"/>
</dbReference>
<evidence type="ECO:0000259" key="12">
    <source>
        <dbReference type="Pfam" id="PF04815"/>
    </source>
</evidence>
<evidence type="ECO:0000313" key="15">
    <source>
        <dbReference type="Proteomes" id="UP000693970"/>
    </source>
</evidence>
<evidence type="ECO:0000256" key="8">
    <source>
        <dbReference type="SAM" id="MobiDB-lite"/>
    </source>
</evidence>
<dbReference type="InterPro" id="IPR007123">
    <property type="entry name" value="Gelsolin-like_dom"/>
</dbReference>